<dbReference type="InterPro" id="IPR002110">
    <property type="entry name" value="Ankyrin_rpt"/>
</dbReference>
<gene>
    <name evidence="2" type="ORF">MAR_026026</name>
</gene>
<sequence>MEATNSILEDPVIETYYNGKFSNEPRETITALIAESEVTGKNLYRLPSTGVRSRLILEAKHVANTQVASKLLEDEACNTLHFDATSKFHKHYQGFQVTTKDGTLSTGLSKVGSTNIVFIRKLKKLRESILRYIRIFNMCSYFCKMHLILDLATEVEKSLKMYKRTIVAEGEGQRYNHIFCAAGATYHHLEDMSNFLEEWSSRNEIVHLGGIWALGIIDKLITVPFWRLIESVRNPRELNNDLLQLTIWLKRWSTDASTLMAGELVFSSVEIKILDMILRTKPSALTYVDTKQNIEVAVYIGRRRKNVCTERRKKCPKFALQFDVILVKELKRNFCRQSFLYGPAASSDFCEKMLTWLGVEYQGNWSDCSGGSLYVDDGNLQSKDTGSPYVNERKSPILGHSLPLRKRGKSPIQRHRLPLRCLQEYSPIFPASPLLVDYFKQHGPLVGRVWMFRLLDEQLKNRKANGILLEADMGYGKSAIAAHITCAKEGDQDDKCDSYPVGCIDKCIIHPLERTNISDGSEDCRLIIIDALDECNETCSFEKMAFIAVENGYTDALKQLVNHGADIHFRMPMFSNMLTSYDAVEIATNFKHWNYGLLDIAAQNEHTETVKLMLNDDLFSSYNFHEKNGLSLSLWHLACMINRIEAVEGFLQFNRSFVDWKYLYIAAENGNNELVKLPLEAGIYDKCVLCTNEFYWIPNGTARVQGYMVPENDSMYVLFDDWSELSCESALHAAIRQNHLKVVRELLKNSTHSTLHCLDRGGRPALIAALQSNRTEIVRLFLELNNAYMRKVECQETPVLKDNIQIHHLELVKLTNMKCKAGHGFEHAKSPMSVALPNITELTIFDFNRRDEDDCLPIYYAACGNNVEYLHFLLQRHEMLFESLLCFNNTNAFHSTIHCRAFDTFHYFINNYGTLSKSKSKSGFGHNFQQYVSYLLKLSNNQEEFAKDAKDKTW</sequence>
<evidence type="ECO:0000256" key="1">
    <source>
        <dbReference type="ARBA" id="ARBA00022722"/>
    </source>
</evidence>
<dbReference type="SMART" id="SM00248">
    <property type="entry name" value="ANK"/>
    <property type="match status" value="7"/>
</dbReference>
<dbReference type="Pfam" id="PF12796">
    <property type="entry name" value="Ank_2"/>
    <property type="match status" value="1"/>
</dbReference>
<organism evidence="2 3">
    <name type="scientific">Mya arenaria</name>
    <name type="common">Soft-shell clam</name>
    <dbReference type="NCBI Taxonomy" id="6604"/>
    <lineage>
        <taxon>Eukaryota</taxon>
        <taxon>Metazoa</taxon>
        <taxon>Spiralia</taxon>
        <taxon>Lophotrochozoa</taxon>
        <taxon>Mollusca</taxon>
        <taxon>Bivalvia</taxon>
        <taxon>Autobranchia</taxon>
        <taxon>Heteroconchia</taxon>
        <taxon>Euheterodonta</taxon>
        <taxon>Imparidentia</taxon>
        <taxon>Neoheterodontei</taxon>
        <taxon>Myida</taxon>
        <taxon>Myoidea</taxon>
        <taxon>Myidae</taxon>
        <taxon>Mya</taxon>
    </lineage>
</organism>
<keyword evidence="3" id="KW-1185">Reference proteome</keyword>
<reference evidence="2" key="1">
    <citation type="submission" date="2022-11" db="EMBL/GenBank/DDBJ databases">
        <title>Centuries of genome instability and evolution in soft-shell clam transmissible cancer (bioRxiv).</title>
        <authorList>
            <person name="Hart S.F.M."/>
            <person name="Yonemitsu M.A."/>
            <person name="Giersch R.M."/>
            <person name="Beal B.F."/>
            <person name="Arriagada G."/>
            <person name="Davis B.W."/>
            <person name="Ostrander E.A."/>
            <person name="Goff S.P."/>
            <person name="Metzger M.J."/>
        </authorList>
    </citation>
    <scope>NUCLEOTIDE SEQUENCE</scope>
    <source>
        <strain evidence="2">MELC-2E11</strain>
        <tissue evidence="2">Siphon/mantle</tissue>
    </source>
</reference>
<accession>A0ABY7EXE5</accession>
<dbReference type="SUPFAM" id="SSF48403">
    <property type="entry name" value="Ankyrin repeat"/>
    <property type="match status" value="1"/>
</dbReference>
<dbReference type="PANTHER" id="PTHR11046:SF29">
    <property type="match status" value="1"/>
</dbReference>
<evidence type="ECO:0000313" key="2">
    <source>
        <dbReference type="EMBL" id="WAR11846.1"/>
    </source>
</evidence>
<name>A0ABY7EXE5_MYAAR</name>
<evidence type="ECO:0000313" key="3">
    <source>
        <dbReference type="Proteomes" id="UP001164746"/>
    </source>
</evidence>
<proteinExistence type="predicted"/>
<feature type="non-terminal residue" evidence="2">
    <location>
        <position position="954"/>
    </location>
</feature>
<protein>
    <submittedName>
        <fullName evidence="2">Uncharacterized protein</fullName>
    </submittedName>
</protein>
<keyword evidence="1" id="KW-0540">Nuclease</keyword>
<dbReference type="InterPro" id="IPR036770">
    <property type="entry name" value="Ankyrin_rpt-contain_sf"/>
</dbReference>
<keyword evidence="1" id="KW-0378">Hydrolase</keyword>
<dbReference type="Proteomes" id="UP001164746">
    <property type="component" value="Chromosome 8"/>
</dbReference>
<dbReference type="EMBL" id="CP111019">
    <property type="protein sequence ID" value="WAR11846.1"/>
    <property type="molecule type" value="Genomic_DNA"/>
</dbReference>
<dbReference type="Gene3D" id="1.25.40.20">
    <property type="entry name" value="Ankyrin repeat-containing domain"/>
    <property type="match status" value="2"/>
</dbReference>
<dbReference type="PANTHER" id="PTHR11046">
    <property type="entry name" value="OLIGORIBONUCLEASE, MITOCHONDRIAL"/>
    <property type="match status" value="1"/>
</dbReference>
<dbReference type="InterPro" id="IPR022894">
    <property type="entry name" value="Oligoribonuclease"/>
</dbReference>